<evidence type="ECO:0000313" key="9">
    <source>
        <dbReference type="EMBL" id="TPX60135.1"/>
    </source>
</evidence>
<dbReference type="PANTHER" id="PTHR13678">
    <property type="entry name" value="VACUOLAR PROTEIN SORTING-ASSOCIATED PROTEIN 37"/>
    <property type="match status" value="1"/>
</dbReference>
<reference evidence="9 10" key="1">
    <citation type="journal article" date="2019" name="Sci. Rep.">
        <title>Comparative genomics of chytrid fungi reveal insights into the obligate biotrophic and pathogenic lifestyle of Synchytrium endobioticum.</title>
        <authorList>
            <person name="van de Vossenberg B.T.L.H."/>
            <person name="Warris S."/>
            <person name="Nguyen H.D.T."/>
            <person name="van Gent-Pelzer M.P.E."/>
            <person name="Joly D.L."/>
            <person name="van de Geest H.C."/>
            <person name="Bonants P.J.M."/>
            <person name="Smith D.S."/>
            <person name="Levesque C.A."/>
            <person name="van der Lee T.A.J."/>
        </authorList>
    </citation>
    <scope>NUCLEOTIDE SEQUENCE [LARGE SCALE GENOMIC DNA]</scope>
    <source>
        <strain evidence="9 10">CBS 809.83</strain>
    </source>
</reference>
<keyword evidence="10" id="KW-1185">Reference proteome</keyword>
<dbReference type="GO" id="GO:0006612">
    <property type="term" value="P:protein targeting to membrane"/>
    <property type="evidence" value="ECO:0007669"/>
    <property type="project" value="TreeGrafter"/>
</dbReference>
<dbReference type="SUPFAM" id="SSF140111">
    <property type="entry name" value="Endosomal sorting complex assembly domain"/>
    <property type="match status" value="1"/>
</dbReference>
<dbReference type="GO" id="GO:0043162">
    <property type="term" value="P:ubiquitin-dependent protein catabolic process via the multivesicular body sorting pathway"/>
    <property type="evidence" value="ECO:0007669"/>
    <property type="project" value="UniProtKB-ARBA"/>
</dbReference>
<gene>
    <name evidence="9" type="ORF">PhCBS80983_g02009</name>
</gene>
<dbReference type="GO" id="GO:0000813">
    <property type="term" value="C:ESCRT I complex"/>
    <property type="evidence" value="ECO:0007669"/>
    <property type="project" value="UniProtKB-ARBA"/>
</dbReference>
<feature type="compositionally biased region" description="Polar residues" evidence="7">
    <location>
        <begin position="139"/>
        <end position="151"/>
    </location>
</feature>
<dbReference type="STRING" id="109895.A0A507EA11"/>
<dbReference type="InterPro" id="IPR029012">
    <property type="entry name" value="Helix_hairpin_bin_sf"/>
</dbReference>
<dbReference type="InterPro" id="IPR009851">
    <property type="entry name" value="Mod_r"/>
</dbReference>
<comment type="caution">
    <text evidence="9">The sequence shown here is derived from an EMBL/GenBank/DDBJ whole genome shotgun (WGS) entry which is preliminary data.</text>
</comment>
<accession>A0A507EA11</accession>
<evidence type="ECO:0000256" key="3">
    <source>
        <dbReference type="ARBA" id="ARBA00022448"/>
    </source>
</evidence>
<evidence type="ECO:0000256" key="7">
    <source>
        <dbReference type="SAM" id="MobiDB-lite"/>
    </source>
</evidence>
<feature type="region of interest" description="Disordered" evidence="7">
    <location>
        <begin position="1"/>
        <end position="27"/>
    </location>
</feature>
<evidence type="ECO:0000256" key="1">
    <source>
        <dbReference type="ARBA" id="ARBA00004177"/>
    </source>
</evidence>
<dbReference type="EMBL" id="QEAQ01000018">
    <property type="protein sequence ID" value="TPX60135.1"/>
    <property type="molecule type" value="Genomic_DNA"/>
</dbReference>
<dbReference type="PANTHER" id="PTHR13678:SF2">
    <property type="entry name" value="VACUOLAR PROTEIN SORTING-ASSOCIATED PROTEIN 37A"/>
    <property type="match status" value="1"/>
</dbReference>
<protein>
    <recommendedName>
        <fullName evidence="8">VPS37 C-terminal domain-containing protein</fullName>
    </recommendedName>
</protein>
<proteinExistence type="inferred from homology"/>
<feature type="domain" description="VPS37 C-terminal" evidence="8">
    <location>
        <begin position="244"/>
        <end position="331"/>
    </location>
</feature>
<sequence>MSPFGKSRKNNESPTPPPPAGSASFPERRRKHITSLHTSTLPLRELHPEALYELSFSTQSTGQLLLHVGLSPSFPDSPPTIQLRPPQPQLQLQHPWIVQGGYIAGHDRLANWDAGSAILLGKLVRDVVTEFTNRPPIRAQSSNINRPANMSPTPPPQQQQPTASTDYPDVDRLRPEDMHRVLKNEDALNAYFDDLEHVRNVRAVHRDLLHGNEALAKRNLTHEAELQTANESIAAQQTLLMSQIHAFEETSKSRDDAAMRFTPNYLTSALRGTLTQCEAKSDEITNTFLSTSSDALSIDEFVKQFRDARTTYHLRAAKLERLIGDPRVLAQ</sequence>
<dbReference type="CDD" id="cd11685">
    <property type="entry name" value="UEV_TSG101-like"/>
    <property type="match status" value="1"/>
</dbReference>
<evidence type="ECO:0000256" key="5">
    <source>
        <dbReference type="ARBA" id="ARBA00022927"/>
    </source>
</evidence>
<keyword evidence="3 6" id="KW-0813">Transport</keyword>
<dbReference type="AlphaFoldDB" id="A0A507EA11"/>
<evidence type="ECO:0000259" key="8">
    <source>
        <dbReference type="PROSITE" id="PS51314"/>
    </source>
</evidence>
<dbReference type="Proteomes" id="UP000318582">
    <property type="component" value="Unassembled WGS sequence"/>
</dbReference>
<dbReference type="GO" id="GO:0006623">
    <property type="term" value="P:protein targeting to vacuole"/>
    <property type="evidence" value="ECO:0007669"/>
    <property type="project" value="TreeGrafter"/>
</dbReference>
<evidence type="ECO:0000313" key="10">
    <source>
        <dbReference type="Proteomes" id="UP000318582"/>
    </source>
</evidence>
<evidence type="ECO:0000256" key="2">
    <source>
        <dbReference type="ARBA" id="ARBA00007617"/>
    </source>
</evidence>
<keyword evidence="4" id="KW-0967">Endosome</keyword>
<dbReference type="PROSITE" id="PS51314">
    <property type="entry name" value="VPS37_C"/>
    <property type="match status" value="1"/>
</dbReference>
<organism evidence="9 10">
    <name type="scientific">Powellomyces hirtus</name>
    <dbReference type="NCBI Taxonomy" id="109895"/>
    <lineage>
        <taxon>Eukaryota</taxon>
        <taxon>Fungi</taxon>
        <taxon>Fungi incertae sedis</taxon>
        <taxon>Chytridiomycota</taxon>
        <taxon>Chytridiomycota incertae sedis</taxon>
        <taxon>Chytridiomycetes</taxon>
        <taxon>Spizellomycetales</taxon>
        <taxon>Powellomycetaceae</taxon>
        <taxon>Powellomyces</taxon>
    </lineage>
</organism>
<feature type="region of interest" description="Disordered" evidence="7">
    <location>
        <begin position="134"/>
        <end position="171"/>
    </location>
</feature>
<dbReference type="Gene3D" id="1.10.287.660">
    <property type="entry name" value="Helix hairpin bin"/>
    <property type="match status" value="1"/>
</dbReference>
<evidence type="ECO:0000256" key="6">
    <source>
        <dbReference type="PROSITE-ProRule" id="PRU00646"/>
    </source>
</evidence>
<name>A0A507EA11_9FUNG</name>
<comment type="subcellular location">
    <subcellularLocation>
        <location evidence="1">Endosome</location>
    </subcellularLocation>
</comment>
<evidence type="ECO:0000256" key="4">
    <source>
        <dbReference type="ARBA" id="ARBA00022753"/>
    </source>
</evidence>
<comment type="similarity">
    <text evidence="2">Belongs to the VPS37 family.</text>
</comment>
<dbReference type="Pfam" id="PF07200">
    <property type="entry name" value="Mod_r"/>
    <property type="match status" value="1"/>
</dbReference>
<keyword evidence="5 6" id="KW-0653">Protein transport</keyword>
<dbReference type="InterPro" id="IPR037202">
    <property type="entry name" value="ESCRT_assembly_dom"/>
</dbReference>